<feature type="coiled-coil region" evidence="1">
    <location>
        <begin position="36"/>
        <end position="70"/>
    </location>
</feature>
<keyword evidence="2" id="KW-0732">Signal</keyword>
<evidence type="ECO:0008006" key="5">
    <source>
        <dbReference type="Google" id="ProtNLM"/>
    </source>
</evidence>
<gene>
    <name evidence="3" type="ORF">FG383_08565</name>
</gene>
<keyword evidence="4" id="KW-1185">Reference proteome</keyword>
<feature type="signal peptide" evidence="2">
    <location>
        <begin position="1"/>
        <end position="19"/>
    </location>
</feature>
<accession>A0A544TDT8</accession>
<dbReference type="Proteomes" id="UP000318937">
    <property type="component" value="Unassembled WGS sequence"/>
</dbReference>
<reference evidence="3 4" key="1">
    <citation type="submission" date="2019-05" db="EMBL/GenBank/DDBJ databases">
        <title>Psychrobacillus vulpis sp. nov., a new species isolated from feces of a red fox that inhabits in The Tablas de Daimiel Natural Park, Albacete, Spain.</title>
        <authorList>
            <person name="Rodriguez M."/>
            <person name="Reina J.C."/>
            <person name="Bejar V."/>
            <person name="Llamas I."/>
        </authorList>
    </citation>
    <scope>NUCLEOTIDE SEQUENCE [LARGE SCALE GENOMIC DNA]</scope>
    <source>
        <strain evidence="3 4">NHI-2</strain>
    </source>
</reference>
<sequence length="218" mass="24636">MQKKGILLLAILSMIVFLAACIDKSSVDNSIEMDEKDATKQLIEDKDTQIKKLEEKNEELQDSLHSIQTDLNYTKEEANYYNQLIDELLNDYSDAQLLELAKKLWNYELEVNGSPVPRDGIIEIQENTIEISLIETQPAYVVLPDDIFIQGKVSGNYYDHLKFNANPSETYGTDGTVVTGVHHKFVDVEKGATISFSITEELKKSLGLDTAEIMIKSR</sequence>
<dbReference type="RefSeq" id="WP_142606875.1">
    <property type="nucleotide sequence ID" value="NZ_VDGG01000014.1"/>
</dbReference>
<organism evidence="3 4">
    <name type="scientific">Psychrobacillus soli</name>
    <dbReference type="NCBI Taxonomy" id="1543965"/>
    <lineage>
        <taxon>Bacteria</taxon>
        <taxon>Bacillati</taxon>
        <taxon>Bacillota</taxon>
        <taxon>Bacilli</taxon>
        <taxon>Bacillales</taxon>
        <taxon>Bacillaceae</taxon>
        <taxon>Psychrobacillus</taxon>
    </lineage>
</organism>
<protein>
    <recommendedName>
        <fullName evidence="5">DUF881 domain-containing protein</fullName>
    </recommendedName>
</protein>
<dbReference type="AlphaFoldDB" id="A0A544TDT8"/>
<evidence type="ECO:0000313" key="3">
    <source>
        <dbReference type="EMBL" id="TQR15628.1"/>
    </source>
</evidence>
<evidence type="ECO:0000313" key="4">
    <source>
        <dbReference type="Proteomes" id="UP000318937"/>
    </source>
</evidence>
<name>A0A544TDT8_9BACI</name>
<dbReference type="EMBL" id="VDGG01000014">
    <property type="protein sequence ID" value="TQR15628.1"/>
    <property type="molecule type" value="Genomic_DNA"/>
</dbReference>
<dbReference type="PROSITE" id="PS51257">
    <property type="entry name" value="PROKAR_LIPOPROTEIN"/>
    <property type="match status" value="1"/>
</dbReference>
<proteinExistence type="predicted"/>
<dbReference type="OrthoDB" id="2455481at2"/>
<evidence type="ECO:0000256" key="2">
    <source>
        <dbReference type="SAM" id="SignalP"/>
    </source>
</evidence>
<keyword evidence="1" id="KW-0175">Coiled coil</keyword>
<feature type="chain" id="PRO_5021850724" description="DUF881 domain-containing protein" evidence="2">
    <location>
        <begin position="20"/>
        <end position="218"/>
    </location>
</feature>
<comment type="caution">
    <text evidence="3">The sequence shown here is derived from an EMBL/GenBank/DDBJ whole genome shotgun (WGS) entry which is preliminary data.</text>
</comment>
<evidence type="ECO:0000256" key="1">
    <source>
        <dbReference type="SAM" id="Coils"/>
    </source>
</evidence>